<keyword evidence="3" id="KW-1185">Reference proteome</keyword>
<keyword evidence="1" id="KW-0732">Signal</keyword>
<dbReference type="AlphaFoldDB" id="A0A8X6R2M3"/>
<organism evidence="2 3">
    <name type="scientific">Nephila pilipes</name>
    <name type="common">Giant wood spider</name>
    <name type="synonym">Nephila maculata</name>
    <dbReference type="NCBI Taxonomy" id="299642"/>
    <lineage>
        <taxon>Eukaryota</taxon>
        <taxon>Metazoa</taxon>
        <taxon>Ecdysozoa</taxon>
        <taxon>Arthropoda</taxon>
        <taxon>Chelicerata</taxon>
        <taxon>Arachnida</taxon>
        <taxon>Araneae</taxon>
        <taxon>Araneomorphae</taxon>
        <taxon>Entelegynae</taxon>
        <taxon>Araneoidea</taxon>
        <taxon>Nephilidae</taxon>
        <taxon>Nephila</taxon>
    </lineage>
</organism>
<name>A0A8X6R2M3_NEPPI</name>
<feature type="signal peptide" evidence="1">
    <location>
        <begin position="1"/>
        <end position="19"/>
    </location>
</feature>
<gene>
    <name evidence="2" type="primary">SpiCE-NMa2A3</name>
    <name evidence="2" type="ORF">NPIL_800151</name>
</gene>
<dbReference type="EMBL" id="BMAW01132841">
    <property type="protein sequence ID" value="GFU45389.1"/>
    <property type="molecule type" value="Genomic_DNA"/>
</dbReference>
<proteinExistence type="predicted"/>
<evidence type="ECO:0000313" key="2">
    <source>
        <dbReference type="EMBL" id="GFU45389.1"/>
    </source>
</evidence>
<evidence type="ECO:0000256" key="1">
    <source>
        <dbReference type="SAM" id="SignalP"/>
    </source>
</evidence>
<comment type="caution">
    <text evidence="2">The sequence shown here is derived from an EMBL/GenBank/DDBJ whole genome shotgun (WGS) entry which is preliminary data.</text>
</comment>
<sequence>MKVLIAVIVLGSVLELGNAKRTRDHGPPNTSADEIPITCRNISQCDSPCILDVSGLCPKCDCKNTSSVSCTGPNCKIIRNGKQCSCVCNGGSKAICPIICPPDCMPLTTNKQCACICK</sequence>
<reference evidence="2" key="1">
    <citation type="submission" date="2020-08" db="EMBL/GenBank/DDBJ databases">
        <title>Multicomponent nature underlies the extraordinary mechanical properties of spider dragline silk.</title>
        <authorList>
            <person name="Kono N."/>
            <person name="Nakamura H."/>
            <person name="Mori M."/>
            <person name="Yoshida Y."/>
            <person name="Ohtoshi R."/>
            <person name="Malay A.D."/>
            <person name="Moran D.A.P."/>
            <person name="Tomita M."/>
            <person name="Numata K."/>
            <person name="Arakawa K."/>
        </authorList>
    </citation>
    <scope>NUCLEOTIDE SEQUENCE</scope>
</reference>
<dbReference type="Proteomes" id="UP000887013">
    <property type="component" value="Unassembled WGS sequence"/>
</dbReference>
<evidence type="ECO:0000313" key="3">
    <source>
        <dbReference type="Proteomes" id="UP000887013"/>
    </source>
</evidence>
<accession>A0A8X6R2M3</accession>
<protein>
    <submittedName>
        <fullName evidence="2">Spider silk-constituting element SpiCE-NMa2A3</fullName>
    </submittedName>
</protein>
<dbReference type="OrthoDB" id="10579667at2759"/>
<feature type="chain" id="PRO_5036480826" evidence="1">
    <location>
        <begin position="20"/>
        <end position="118"/>
    </location>
</feature>